<dbReference type="PANTHER" id="PTHR42785">
    <property type="entry name" value="DNA TOPOISOMERASE, TYPE IA, CORE"/>
    <property type="match status" value="1"/>
</dbReference>
<keyword evidence="4" id="KW-0863">Zinc-finger</keyword>
<dbReference type="InterPro" id="IPR013826">
    <property type="entry name" value="Topo_IA_cen_sub3"/>
</dbReference>
<dbReference type="CDD" id="cd00186">
    <property type="entry name" value="TOP1Ac"/>
    <property type="match status" value="1"/>
</dbReference>
<dbReference type="Gene3D" id="3.30.65.10">
    <property type="entry name" value="Bacterial Topoisomerase I, domain 1"/>
    <property type="match status" value="4"/>
</dbReference>
<dbReference type="InterPro" id="IPR003601">
    <property type="entry name" value="Topo_IA_2"/>
</dbReference>
<evidence type="ECO:0000256" key="8">
    <source>
        <dbReference type="ARBA" id="ARBA00023125"/>
    </source>
</evidence>
<dbReference type="InterPro" id="IPR006171">
    <property type="entry name" value="TOPRIM_dom"/>
</dbReference>
<feature type="site" description="Interaction with DNA" evidence="10">
    <location>
        <position position="159"/>
    </location>
</feature>
<feature type="domain" description="Topo IA-type catalytic" evidence="13">
    <location>
        <begin position="133"/>
        <end position="615"/>
    </location>
</feature>
<dbReference type="PANTHER" id="PTHR42785:SF1">
    <property type="entry name" value="DNA TOPOISOMERASE"/>
    <property type="match status" value="1"/>
</dbReference>
<dbReference type="HAMAP" id="MF_00952">
    <property type="entry name" value="Topoisom_1_prok"/>
    <property type="match status" value="1"/>
</dbReference>
<evidence type="ECO:0000256" key="5">
    <source>
        <dbReference type="ARBA" id="ARBA00022833"/>
    </source>
</evidence>
<sequence length="957" mass="106933">MAKSLVIVESPAKAKTINKYLGSDYVVEASLGHIMDLPKNDIGVELKRRTFEPTLIVSPGKEKVVDRLKKLAAKADAVYLAPDPDREGEAIAAHLSMQLMPVMKDKKMLRRVTFNEITQKAVRAAFEQARDVDENLVDAQQTRRVLDRLVGYQISPLLWDKVRRGLSAGRVQTVALRLIVEREQEINEFKPVEYWTIDADLLPGGGKQGFTARFVGVNGVPSRVANGVDADGKEQFLANALPDHDAVDEVVGELKNAKWSVRSVEKKERRNNPKAPFTTSKLQQEAAGRLGFNVRRTMGVAQRLYEGVEIGSEGTIGLITYMRTDSTRVSPDAIAEAREFIGKLGNQYLPAKPNEYVGKKQVQAQDAHEAIRPTSVEFTPDSIRRYLSDEQYRLYKLIWQRFVSSQMTPAVFDQTTVEIEAKAKLSYDFRVSGSVLKFDGHLKFEEEEKRARLAAKGKAAKEEKQTLRAGQGESEKSEGAEGEDETERRLPELTTGEALKLEKLDPQQKFTQPPPRYNEASLVKTLEEKGIGRPSTYASIINTIQDRDYVKKITGRFVPTEIGIVVTKLLVKNFPYIFDTQYTATLEGELDAVEDGQERWTDLLNGFYDHFEKELKVAEKSMEDIKRMEEPTTEICEQCGSPLILKWGKFGSFFSCSNFTKTKPMNVAAGPWKKDSKAVVKKITSAFTFPMTVKAMTEDVTDFSREAADAKELAAAINEAQGKGKKITVETFSCDFTKENYAAKPDLSAPGADEVAEEEFCDNCGRVMVLRNGPWGPFMACPGYNEDPPCKTIRKLSQKVQQKPPVQLEESCPKCAKPLLLRHGQYGEFISCSGYPKCKYIKQELLEVKCPKDGGDIAVRKTKRGDVFYGCVNYPKCDFASNQKLISETCPKCDSAYLLEVANDKGTFWVCPNNHEALPKRRKKKGDKEEEAAPSAPPCSYEKLVADPVAKPEGEAA</sequence>
<evidence type="ECO:0000256" key="2">
    <source>
        <dbReference type="ARBA" id="ARBA00009446"/>
    </source>
</evidence>
<dbReference type="InterPro" id="IPR028612">
    <property type="entry name" value="Topoisom_1_IA"/>
</dbReference>
<dbReference type="InterPro" id="IPR013825">
    <property type="entry name" value="Topo_IA_cen_sub2"/>
</dbReference>
<evidence type="ECO:0000313" key="14">
    <source>
        <dbReference type="EMBL" id="RZU42780.1"/>
    </source>
</evidence>
<gene>
    <name evidence="10" type="primary">topA</name>
    <name evidence="14" type="ORF">BDD14_4376</name>
</gene>
<evidence type="ECO:0000256" key="11">
    <source>
        <dbReference type="SAM" id="MobiDB-lite"/>
    </source>
</evidence>
<evidence type="ECO:0000259" key="12">
    <source>
        <dbReference type="PROSITE" id="PS50880"/>
    </source>
</evidence>
<dbReference type="EC" id="5.6.2.1" evidence="10"/>
<dbReference type="Gene3D" id="3.40.50.140">
    <property type="match status" value="1"/>
</dbReference>
<dbReference type="Gene3D" id="1.10.290.10">
    <property type="entry name" value="Topoisomerase I, domain 4"/>
    <property type="match status" value="1"/>
</dbReference>
<feature type="active site" description="O-(5'-phospho-DNA)-tyrosine intermediate" evidence="10">
    <location>
        <position position="321"/>
    </location>
</feature>
<accession>A0A4Q7YYB0</accession>
<protein>
    <recommendedName>
        <fullName evidence="10">DNA topoisomerase 1</fullName>
        <ecNumber evidence="10">5.6.2.1</ecNumber>
    </recommendedName>
    <alternativeName>
        <fullName evidence="10">DNA topoisomerase I</fullName>
    </alternativeName>
</protein>
<dbReference type="Proteomes" id="UP000292958">
    <property type="component" value="Unassembled WGS sequence"/>
</dbReference>
<dbReference type="InterPro" id="IPR000380">
    <property type="entry name" value="Topo_IA"/>
</dbReference>
<dbReference type="GO" id="GO:0006265">
    <property type="term" value="P:DNA topological change"/>
    <property type="evidence" value="ECO:0007669"/>
    <property type="project" value="UniProtKB-UniRule"/>
</dbReference>
<dbReference type="GO" id="GO:0005694">
    <property type="term" value="C:chromosome"/>
    <property type="evidence" value="ECO:0007669"/>
    <property type="project" value="InterPro"/>
</dbReference>
<feature type="site" description="Interaction with DNA" evidence="10">
    <location>
        <position position="152"/>
    </location>
</feature>
<proteinExistence type="inferred from homology"/>
<keyword evidence="15" id="KW-1185">Reference proteome</keyword>
<dbReference type="PROSITE" id="PS52039">
    <property type="entry name" value="TOPO_IA_2"/>
    <property type="match status" value="1"/>
</dbReference>
<evidence type="ECO:0000259" key="13">
    <source>
        <dbReference type="PROSITE" id="PS52039"/>
    </source>
</evidence>
<dbReference type="InterPro" id="IPR013498">
    <property type="entry name" value="Topo_IA_Znf"/>
</dbReference>
<feature type="region of interest" description="Disordered" evidence="11">
    <location>
        <begin position="918"/>
        <end position="945"/>
    </location>
</feature>
<dbReference type="EMBL" id="SHKW01000001">
    <property type="protein sequence ID" value="RZU42780.1"/>
    <property type="molecule type" value="Genomic_DNA"/>
</dbReference>
<dbReference type="InterPro" id="IPR003602">
    <property type="entry name" value="Topo_IA_DNA-bd_dom"/>
</dbReference>
<name>A0A4Q7YYB0_9BACT</name>
<comment type="catalytic activity">
    <reaction evidence="1 10">
        <text>ATP-independent breakage of single-stranded DNA, followed by passage and rejoining.</text>
        <dbReference type="EC" id="5.6.2.1"/>
    </reaction>
</comment>
<keyword evidence="8 10" id="KW-0238">DNA-binding</keyword>
<dbReference type="Pfam" id="PF01751">
    <property type="entry name" value="Toprim"/>
    <property type="match status" value="1"/>
</dbReference>
<evidence type="ECO:0000256" key="3">
    <source>
        <dbReference type="ARBA" id="ARBA00022723"/>
    </source>
</evidence>
<feature type="region of interest" description="Disordered" evidence="11">
    <location>
        <begin position="455"/>
        <end position="516"/>
    </location>
</feature>
<evidence type="ECO:0000313" key="15">
    <source>
        <dbReference type="Proteomes" id="UP000292958"/>
    </source>
</evidence>
<dbReference type="Gene3D" id="1.10.460.10">
    <property type="entry name" value="Topoisomerase I, domain 2"/>
    <property type="match status" value="1"/>
</dbReference>
<keyword evidence="3" id="KW-0479">Metal-binding</keyword>
<feature type="domain" description="Toprim" evidence="12">
    <location>
        <begin position="3"/>
        <end position="115"/>
    </location>
</feature>
<dbReference type="Pfam" id="PF01396">
    <property type="entry name" value="Zn_ribbon_Top1"/>
    <property type="match status" value="5"/>
</dbReference>
<dbReference type="PRINTS" id="PR00417">
    <property type="entry name" value="PRTPISMRASEI"/>
</dbReference>
<keyword evidence="6" id="KW-0460">Magnesium</keyword>
<dbReference type="PROSITE" id="PS00396">
    <property type="entry name" value="TOPO_IA_1"/>
    <property type="match status" value="1"/>
</dbReference>
<feature type="site" description="Interaction with DNA" evidence="10">
    <location>
        <position position="323"/>
    </location>
</feature>
<evidence type="ECO:0000256" key="1">
    <source>
        <dbReference type="ARBA" id="ARBA00000213"/>
    </source>
</evidence>
<dbReference type="SUPFAM" id="SSF57783">
    <property type="entry name" value="Zinc beta-ribbon"/>
    <property type="match status" value="2"/>
</dbReference>
<keyword evidence="7 10" id="KW-0799">Topoisomerase</keyword>
<organism evidence="14 15">
    <name type="scientific">Edaphobacter modestus</name>
    <dbReference type="NCBI Taxonomy" id="388466"/>
    <lineage>
        <taxon>Bacteria</taxon>
        <taxon>Pseudomonadati</taxon>
        <taxon>Acidobacteriota</taxon>
        <taxon>Terriglobia</taxon>
        <taxon>Terriglobales</taxon>
        <taxon>Acidobacteriaceae</taxon>
        <taxon>Edaphobacter</taxon>
    </lineage>
</organism>
<feature type="site" description="Interaction with DNA" evidence="10">
    <location>
        <position position="547"/>
    </location>
</feature>
<dbReference type="SMART" id="SM00437">
    <property type="entry name" value="TOP1Ac"/>
    <property type="match status" value="1"/>
</dbReference>
<evidence type="ECO:0000256" key="7">
    <source>
        <dbReference type="ARBA" id="ARBA00023029"/>
    </source>
</evidence>
<dbReference type="InterPro" id="IPR034149">
    <property type="entry name" value="TOPRIM_TopoI"/>
</dbReference>
<feature type="region of interest" description="Interaction with DNA" evidence="10">
    <location>
        <begin position="167"/>
        <end position="172"/>
    </location>
</feature>
<reference evidence="14 15" key="1">
    <citation type="submission" date="2019-02" db="EMBL/GenBank/DDBJ databases">
        <title>Genomic Encyclopedia of Archaeal and Bacterial Type Strains, Phase II (KMG-II): from individual species to whole genera.</title>
        <authorList>
            <person name="Goeker M."/>
        </authorList>
    </citation>
    <scope>NUCLEOTIDE SEQUENCE [LARGE SCALE GENOMIC DNA]</scope>
    <source>
        <strain evidence="14 15">DSM 18101</strain>
    </source>
</reference>
<keyword evidence="5" id="KW-0862">Zinc</keyword>
<dbReference type="PROSITE" id="PS50880">
    <property type="entry name" value="TOPRIM"/>
    <property type="match status" value="1"/>
</dbReference>
<feature type="site" description="Interaction with DNA" evidence="10">
    <location>
        <position position="144"/>
    </location>
</feature>
<dbReference type="GO" id="GO:0003677">
    <property type="term" value="F:DNA binding"/>
    <property type="evidence" value="ECO:0007669"/>
    <property type="project" value="UniProtKB-KW"/>
</dbReference>
<feature type="site" description="Interaction with DNA" evidence="10">
    <location>
        <position position="33"/>
    </location>
</feature>
<dbReference type="SMART" id="SM00493">
    <property type="entry name" value="TOPRIM"/>
    <property type="match status" value="1"/>
</dbReference>
<dbReference type="Pfam" id="PF01131">
    <property type="entry name" value="Topoisom_bac"/>
    <property type="match status" value="1"/>
</dbReference>
<dbReference type="GO" id="GO:0008270">
    <property type="term" value="F:zinc ion binding"/>
    <property type="evidence" value="ECO:0007669"/>
    <property type="project" value="UniProtKB-KW"/>
</dbReference>
<dbReference type="RefSeq" id="WP_130420839.1">
    <property type="nucleotide sequence ID" value="NZ_SHKW01000001.1"/>
</dbReference>
<dbReference type="NCBIfam" id="TIGR01051">
    <property type="entry name" value="topA_bact"/>
    <property type="match status" value="1"/>
</dbReference>
<comment type="caution">
    <text evidence="14">The sequence shown here is derived from an EMBL/GenBank/DDBJ whole genome shotgun (WGS) entry which is preliminary data.</text>
</comment>
<dbReference type="SUPFAM" id="SSF56712">
    <property type="entry name" value="Prokaryotic type I DNA topoisomerase"/>
    <property type="match status" value="1"/>
</dbReference>
<dbReference type="AlphaFoldDB" id="A0A4Q7YYB0"/>
<keyword evidence="9 10" id="KW-0413">Isomerase</keyword>
<dbReference type="GO" id="GO:0003917">
    <property type="term" value="F:DNA topoisomerase type I (single strand cut, ATP-independent) activity"/>
    <property type="evidence" value="ECO:0007669"/>
    <property type="project" value="UniProtKB-UniRule"/>
</dbReference>
<comment type="subunit">
    <text evidence="10">Monomer.</text>
</comment>
<dbReference type="InterPro" id="IPR005733">
    <property type="entry name" value="TopoI_bac-type"/>
</dbReference>
<evidence type="ECO:0000256" key="9">
    <source>
        <dbReference type="ARBA" id="ARBA00023235"/>
    </source>
</evidence>
<dbReference type="SMART" id="SM00436">
    <property type="entry name" value="TOP1Bc"/>
    <property type="match status" value="1"/>
</dbReference>
<dbReference type="InterPro" id="IPR013497">
    <property type="entry name" value="Topo_IA_cen"/>
</dbReference>
<feature type="site" description="Interaction with DNA" evidence="10">
    <location>
        <position position="143"/>
    </location>
</feature>
<comment type="function">
    <text evidence="10">Releases the supercoiling and torsional tension of DNA, which is introduced during the DNA replication and transcription, by transiently cleaving and rejoining one strand of the DNA duplex. Introduces a single-strand break via transesterification at a target site in duplex DNA. The scissile phosphodiester is attacked by the catalytic tyrosine of the enzyme, resulting in the formation of a DNA-(5'-phosphotyrosyl)-enzyme intermediate and the expulsion of a 3'-OH DNA strand. The free DNA strand then undergoes passage around the unbroken strand, thus removing DNA supercoils. Finally, in the religation step, the DNA 3'-OH attacks the covalent intermediate to expel the active-site tyrosine and restore the DNA phosphodiester backbone.</text>
</comment>
<dbReference type="Gene3D" id="2.70.20.10">
    <property type="entry name" value="Topoisomerase I, domain 3"/>
    <property type="match status" value="1"/>
</dbReference>
<dbReference type="CDD" id="cd03363">
    <property type="entry name" value="TOPRIM_TopoIA_TopoI"/>
    <property type="match status" value="1"/>
</dbReference>
<comment type="similarity">
    <text evidence="2 10">Belongs to the type IA topoisomerase family.</text>
</comment>
<dbReference type="OrthoDB" id="9804262at2"/>
<evidence type="ECO:0000256" key="6">
    <source>
        <dbReference type="ARBA" id="ARBA00022842"/>
    </source>
</evidence>
<dbReference type="InterPro" id="IPR023405">
    <property type="entry name" value="Topo_IA_core_domain"/>
</dbReference>
<feature type="site" description="Interaction with DNA" evidence="10">
    <location>
        <position position="147"/>
    </location>
</feature>
<dbReference type="InterPro" id="IPR023406">
    <property type="entry name" value="Topo_IA_AS"/>
</dbReference>
<evidence type="ECO:0000256" key="10">
    <source>
        <dbReference type="HAMAP-Rule" id="MF_00952"/>
    </source>
</evidence>
<dbReference type="InterPro" id="IPR013824">
    <property type="entry name" value="Topo_IA_cen_sub1"/>
</dbReference>
<evidence type="ECO:0000256" key="4">
    <source>
        <dbReference type="ARBA" id="ARBA00022771"/>
    </source>
</evidence>